<keyword evidence="2" id="KW-1185">Reference proteome</keyword>
<evidence type="ECO:0000313" key="2">
    <source>
        <dbReference type="Proteomes" id="UP000824120"/>
    </source>
</evidence>
<organism evidence="1 2">
    <name type="scientific">Solanum commersonii</name>
    <name type="common">Commerson's wild potato</name>
    <name type="synonym">Commerson's nightshade</name>
    <dbReference type="NCBI Taxonomy" id="4109"/>
    <lineage>
        <taxon>Eukaryota</taxon>
        <taxon>Viridiplantae</taxon>
        <taxon>Streptophyta</taxon>
        <taxon>Embryophyta</taxon>
        <taxon>Tracheophyta</taxon>
        <taxon>Spermatophyta</taxon>
        <taxon>Magnoliopsida</taxon>
        <taxon>eudicotyledons</taxon>
        <taxon>Gunneridae</taxon>
        <taxon>Pentapetalae</taxon>
        <taxon>asterids</taxon>
        <taxon>lamiids</taxon>
        <taxon>Solanales</taxon>
        <taxon>Solanaceae</taxon>
        <taxon>Solanoideae</taxon>
        <taxon>Solaneae</taxon>
        <taxon>Solanum</taxon>
    </lineage>
</organism>
<reference evidence="1 2" key="1">
    <citation type="submission" date="2020-09" db="EMBL/GenBank/DDBJ databases">
        <title>De no assembly of potato wild relative species, Solanum commersonii.</title>
        <authorList>
            <person name="Cho K."/>
        </authorList>
    </citation>
    <scope>NUCLEOTIDE SEQUENCE [LARGE SCALE GENOMIC DNA]</scope>
    <source>
        <strain evidence="1">LZ3.2</strain>
        <tissue evidence="1">Leaf</tissue>
    </source>
</reference>
<gene>
    <name evidence="1" type="ORF">H5410_061026</name>
</gene>
<dbReference type="AlphaFoldDB" id="A0A9J5W7R2"/>
<comment type="caution">
    <text evidence="1">The sequence shown here is derived from an EMBL/GenBank/DDBJ whole genome shotgun (WGS) entry which is preliminary data.</text>
</comment>
<name>A0A9J5W7R2_SOLCO</name>
<protein>
    <submittedName>
        <fullName evidence="1">Uncharacterized protein</fullName>
    </submittedName>
</protein>
<dbReference type="Proteomes" id="UP000824120">
    <property type="component" value="Chromosome 12"/>
</dbReference>
<sequence length="74" mass="8376">MTTKLVIVQMVAATKEGDAVEMIVVEFEYPKQWFSMLVVELVMVNLVTSWDMTRVMDPVQTVVAMKKGRGLGRI</sequence>
<evidence type="ECO:0000313" key="1">
    <source>
        <dbReference type="EMBL" id="KAG5571260.1"/>
    </source>
</evidence>
<accession>A0A9J5W7R2</accession>
<proteinExistence type="predicted"/>
<dbReference type="EMBL" id="JACXVP010000012">
    <property type="protein sequence ID" value="KAG5571260.1"/>
    <property type="molecule type" value="Genomic_DNA"/>
</dbReference>